<keyword evidence="2" id="KW-1185">Reference proteome</keyword>
<dbReference type="AlphaFoldDB" id="A0A498QJF4"/>
<proteinExistence type="predicted"/>
<sequence length="79" mass="8797">MTAPTSYRGPRCRSCNGPCWLYKGDVWGYTCSACIDRHLEAAAARADARDRKARERLLSKRFNHNDSPRVSKVGVGAVI</sequence>
<gene>
    <name evidence="1" type="ORF">LAUMK13_05702</name>
</gene>
<evidence type="ECO:0000313" key="2">
    <source>
        <dbReference type="Proteomes" id="UP000267289"/>
    </source>
</evidence>
<accession>A0A498QJF4</accession>
<evidence type="ECO:0000313" key="1">
    <source>
        <dbReference type="EMBL" id="VBA46636.1"/>
    </source>
</evidence>
<name>A0A498QJF4_9MYCO</name>
<organism evidence="1 2">
    <name type="scientific">Mycobacterium innocens</name>
    <dbReference type="NCBI Taxonomy" id="2341083"/>
    <lineage>
        <taxon>Bacteria</taxon>
        <taxon>Bacillati</taxon>
        <taxon>Actinomycetota</taxon>
        <taxon>Actinomycetes</taxon>
        <taxon>Mycobacteriales</taxon>
        <taxon>Mycobacteriaceae</taxon>
        <taxon>Mycobacterium</taxon>
    </lineage>
</organism>
<dbReference type="RefSeq" id="WP_075541849.1">
    <property type="nucleotide sequence ID" value="NZ_UPHQ01000317.1"/>
</dbReference>
<reference evidence="1 2" key="1">
    <citation type="submission" date="2018-09" db="EMBL/GenBank/DDBJ databases">
        <authorList>
            <person name="Tagini F."/>
        </authorList>
    </citation>
    <scope>NUCLEOTIDE SEQUENCE [LARGE SCALE GENOMIC DNA]</scope>
    <source>
        <strain evidence="1 2">MK13</strain>
    </source>
</reference>
<protein>
    <submittedName>
        <fullName evidence="1">Uncharacterized protein</fullName>
    </submittedName>
</protein>
<dbReference type="OrthoDB" id="4753479at2"/>
<dbReference type="Proteomes" id="UP000267289">
    <property type="component" value="Unassembled WGS sequence"/>
</dbReference>
<dbReference type="EMBL" id="UPHQ01000317">
    <property type="protein sequence ID" value="VBA46636.1"/>
    <property type="molecule type" value="Genomic_DNA"/>
</dbReference>